<keyword evidence="9" id="KW-1185">Reference proteome</keyword>
<feature type="transmembrane region" description="Helical" evidence="6">
    <location>
        <begin position="18"/>
        <end position="39"/>
    </location>
</feature>
<evidence type="ECO:0000256" key="1">
    <source>
        <dbReference type="ARBA" id="ARBA00004651"/>
    </source>
</evidence>
<dbReference type="PANTHER" id="PTHR36115">
    <property type="entry name" value="PROLINE-RICH ANTIGEN HOMOLOG-RELATED"/>
    <property type="match status" value="1"/>
</dbReference>
<keyword evidence="5 6" id="KW-0472">Membrane</keyword>
<dbReference type="OrthoDB" id="9793824at2"/>
<name>A0A1E8QAI3_9MYCO</name>
<feature type="transmembrane region" description="Helical" evidence="6">
    <location>
        <begin position="126"/>
        <end position="142"/>
    </location>
</feature>
<organism evidence="8 9">
    <name type="scientific">Mycolicibacterium grossiae</name>
    <dbReference type="NCBI Taxonomy" id="1552759"/>
    <lineage>
        <taxon>Bacteria</taxon>
        <taxon>Bacillati</taxon>
        <taxon>Actinomycetota</taxon>
        <taxon>Actinomycetes</taxon>
        <taxon>Mycobacteriales</taxon>
        <taxon>Mycobacteriaceae</taxon>
        <taxon>Mycolicibacterium</taxon>
    </lineage>
</organism>
<proteinExistence type="predicted"/>
<feature type="transmembrane region" description="Helical" evidence="6">
    <location>
        <begin position="99"/>
        <end position="120"/>
    </location>
</feature>
<protein>
    <recommendedName>
        <fullName evidence="7">RDD domain-containing protein</fullName>
    </recommendedName>
</protein>
<dbReference type="GO" id="GO:0005886">
    <property type="term" value="C:plasma membrane"/>
    <property type="evidence" value="ECO:0007669"/>
    <property type="project" value="UniProtKB-SubCell"/>
</dbReference>
<evidence type="ECO:0000259" key="7">
    <source>
        <dbReference type="Pfam" id="PF06271"/>
    </source>
</evidence>
<comment type="caution">
    <text evidence="8">The sequence shown here is derived from an EMBL/GenBank/DDBJ whole genome shotgun (WGS) entry which is preliminary data.</text>
</comment>
<evidence type="ECO:0000313" key="9">
    <source>
        <dbReference type="Proteomes" id="UP000178953"/>
    </source>
</evidence>
<evidence type="ECO:0000256" key="3">
    <source>
        <dbReference type="ARBA" id="ARBA00022692"/>
    </source>
</evidence>
<evidence type="ECO:0000256" key="5">
    <source>
        <dbReference type="ARBA" id="ARBA00023136"/>
    </source>
</evidence>
<accession>A0A1E8QAI3</accession>
<keyword evidence="3 6" id="KW-0812">Transmembrane</keyword>
<sequence>MVVPTDVRYAPWPRRAGAFVLDLLPVAVLFGLALGVLWLTRNRACDADTSALDLGAECANGISPLGSLAYGLVWLLAVGYLVWNAGWRQGRRGATVGKSAFGLYVVGAETGAPVGFWWALARTAGQLLNVVTLGLGFLWPLWDRRNQSFADKLAATVCVSGTR</sequence>
<dbReference type="RefSeq" id="WP_070351769.1">
    <property type="nucleotide sequence ID" value="NZ_CP043474.1"/>
</dbReference>
<dbReference type="EMBL" id="MCHX01000006">
    <property type="protein sequence ID" value="OFJ55070.1"/>
    <property type="molecule type" value="Genomic_DNA"/>
</dbReference>
<dbReference type="PANTHER" id="PTHR36115:SF6">
    <property type="entry name" value="PROLINE-RICH ANTIGEN HOMOLOG"/>
    <property type="match status" value="1"/>
</dbReference>
<dbReference type="Pfam" id="PF06271">
    <property type="entry name" value="RDD"/>
    <property type="match status" value="1"/>
</dbReference>
<keyword evidence="4 6" id="KW-1133">Transmembrane helix</keyword>
<dbReference type="InterPro" id="IPR051791">
    <property type="entry name" value="Pra-immunoreactive"/>
</dbReference>
<gene>
    <name evidence="8" type="ORF">BEL07_03695</name>
</gene>
<evidence type="ECO:0000256" key="2">
    <source>
        <dbReference type="ARBA" id="ARBA00022475"/>
    </source>
</evidence>
<evidence type="ECO:0000256" key="6">
    <source>
        <dbReference type="SAM" id="Phobius"/>
    </source>
</evidence>
<dbReference type="Proteomes" id="UP000178953">
    <property type="component" value="Unassembled WGS sequence"/>
</dbReference>
<feature type="domain" description="RDD" evidence="7">
    <location>
        <begin position="9"/>
        <end position="154"/>
    </location>
</feature>
<evidence type="ECO:0000256" key="4">
    <source>
        <dbReference type="ARBA" id="ARBA00022989"/>
    </source>
</evidence>
<keyword evidence="2" id="KW-1003">Cell membrane</keyword>
<evidence type="ECO:0000313" key="8">
    <source>
        <dbReference type="EMBL" id="OFJ55070.1"/>
    </source>
</evidence>
<dbReference type="AlphaFoldDB" id="A0A1E8QAI3"/>
<reference evidence="8 9" key="1">
    <citation type="submission" date="2016-09" db="EMBL/GenBank/DDBJ databases">
        <title>genome sequence of Mycobacterium sp. 739 SCH.</title>
        <authorList>
            <person name="Greninger A.L."/>
            <person name="Qin X."/>
            <person name="Jerome K."/>
            <person name="Vora S."/>
            <person name="Quinn K."/>
        </authorList>
    </citation>
    <scope>NUCLEOTIDE SEQUENCE [LARGE SCALE GENOMIC DNA]</scope>
    <source>
        <strain evidence="8 9">SCH</strain>
    </source>
</reference>
<feature type="transmembrane region" description="Helical" evidence="6">
    <location>
        <begin position="68"/>
        <end position="87"/>
    </location>
</feature>
<comment type="subcellular location">
    <subcellularLocation>
        <location evidence="1">Cell membrane</location>
        <topology evidence="1">Multi-pass membrane protein</topology>
    </subcellularLocation>
</comment>
<dbReference type="InterPro" id="IPR010432">
    <property type="entry name" value="RDD"/>
</dbReference>